<proteinExistence type="inferred from homology"/>
<comment type="similarity">
    <text evidence="4">Belongs to the BPG-independent phosphoglycerate mutase family.</text>
</comment>
<dbReference type="Pfam" id="PF06415">
    <property type="entry name" value="iPGM_N"/>
    <property type="match status" value="1"/>
</dbReference>
<feature type="domain" description="BPG-independent PGAM N-terminal" evidence="11">
    <location>
        <begin position="124"/>
        <end position="348"/>
    </location>
</feature>
<keyword evidence="7" id="KW-0324">Glycolysis</keyword>
<dbReference type="InterPro" id="IPR011258">
    <property type="entry name" value="BPG-indep_PGM_N"/>
</dbReference>
<evidence type="ECO:0000259" key="10">
    <source>
        <dbReference type="Pfam" id="PF01676"/>
    </source>
</evidence>
<feature type="non-terminal residue" evidence="12">
    <location>
        <position position="1"/>
    </location>
</feature>
<evidence type="ECO:0000256" key="8">
    <source>
        <dbReference type="ARBA" id="ARBA00023211"/>
    </source>
</evidence>
<dbReference type="GO" id="GO:0005737">
    <property type="term" value="C:cytoplasm"/>
    <property type="evidence" value="ECO:0007669"/>
    <property type="project" value="InterPro"/>
</dbReference>
<dbReference type="Gene3D" id="3.40.720.10">
    <property type="entry name" value="Alkaline Phosphatase, subunit A"/>
    <property type="match status" value="1"/>
</dbReference>
<evidence type="ECO:0000259" key="11">
    <source>
        <dbReference type="Pfam" id="PF06415"/>
    </source>
</evidence>
<dbReference type="GO" id="GO:0030145">
    <property type="term" value="F:manganese ion binding"/>
    <property type="evidence" value="ECO:0007669"/>
    <property type="project" value="InterPro"/>
</dbReference>
<dbReference type="AlphaFoldDB" id="A0A1D2A435"/>
<dbReference type="InterPro" id="IPR017850">
    <property type="entry name" value="Alkaline_phosphatase_core_sf"/>
</dbReference>
<reference evidence="12" key="1">
    <citation type="submission" date="2015-08" db="EMBL/GenBank/DDBJ databases">
        <authorList>
            <person name="Babu N.S."/>
            <person name="Beckwith C.J."/>
            <person name="Beseler K.G."/>
            <person name="Brison A."/>
            <person name="Carone J.V."/>
            <person name="Caskin T.P."/>
            <person name="Diamond M."/>
            <person name="Durham M.E."/>
            <person name="Foxe J.M."/>
            <person name="Go M."/>
            <person name="Henderson B.A."/>
            <person name="Jones I.B."/>
            <person name="McGettigan J.A."/>
            <person name="Micheletti S.J."/>
            <person name="Nasrallah M.E."/>
            <person name="Ortiz D."/>
            <person name="Piller C.R."/>
            <person name="Privatt S.R."/>
            <person name="Schneider S.L."/>
            <person name="Sharp S."/>
            <person name="Smith T.C."/>
            <person name="Stanton J.D."/>
            <person name="Ullery H.E."/>
            <person name="Wilson R.J."/>
            <person name="Serrano M.G."/>
            <person name="Buck G."/>
            <person name="Lee V."/>
            <person name="Wang Y."/>
            <person name="Carvalho R."/>
            <person name="Voegtly L."/>
            <person name="Shi R."/>
            <person name="Duckworth R."/>
            <person name="Johnson A."/>
            <person name="Loviza R."/>
            <person name="Walstead R."/>
            <person name="Shah Z."/>
            <person name="Kiflezghi M."/>
            <person name="Wade K."/>
            <person name="Ball S.L."/>
            <person name="Bradley K.W."/>
            <person name="Asai D.J."/>
            <person name="Bowman C.A."/>
            <person name="Russell D.A."/>
            <person name="Pope W.H."/>
            <person name="Jacobs-Sera D."/>
            <person name="Hendrix R.W."/>
            <person name="Hatfull G.F."/>
        </authorList>
    </citation>
    <scope>NUCLEOTIDE SEQUENCE</scope>
</reference>
<protein>
    <recommendedName>
        <fullName evidence="5">phosphoglycerate mutase (2,3-diphosphoglycerate-independent)</fullName>
        <ecNumber evidence="5">5.4.2.12</ecNumber>
    </recommendedName>
</protein>
<evidence type="ECO:0000256" key="6">
    <source>
        <dbReference type="ARBA" id="ARBA00022723"/>
    </source>
</evidence>
<dbReference type="GO" id="GO:0010037">
    <property type="term" value="P:response to carbon dioxide"/>
    <property type="evidence" value="ECO:0007669"/>
    <property type="project" value="UniProtKB-ARBA"/>
</dbReference>
<dbReference type="InterPro" id="IPR006124">
    <property type="entry name" value="Metalloenzyme"/>
</dbReference>
<dbReference type="SUPFAM" id="SSF64158">
    <property type="entry name" value="2,3-Bisphosphoglycerate-independent phosphoglycerate mutase, substrate-binding domain"/>
    <property type="match status" value="1"/>
</dbReference>
<dbReference type="FunFam" id="3.40.1450.10:FF:000002">
    <property type="entry name" value="2,3-bisphosphoglycerate-independent phosphoglycerate mutase"/>
    <property type="match status" value="1"/>
</dbReference>
<dbReference type="GO" id="GO:0004619">
    <property type="term" value="F:phosphoglycerate mutase activity"/>
    <property type="evidence" value="ECO:0007669"/>
    <property type="project" value="UniProtKB-EC"/>
</dbReference>
<evidence type="ECO:0000256" key="1">
    <source>
        <dbReference type="ARBA" id="ARBA00000370"/>
    </source>
</evidence>
<evidence type="ECO:0000256" key="2">
    <source>
        <dbReference type="ARBA" id="ARBA00001936"/>
    </source>
</evidence>
<dbReference type="EC" id="5.4.2.12" evidence="5"/>
<comment type="catalytic activity">
    <reaction evidence="1">
        <text>(2R)-2-phosphoglycerate = (2R)-3-phosphoglycerate</text>
        <dbReference type="Rhea" id="RHEA:15901"/>
        <dbReference type="ChEBI" id="CHEBI:58272"/>
        <dbReference type="ChEBI" id="CHEBI:58289"/>
        <dbReference type="EC" id="5.4.2.12"/>
    </reaction>
</comment>
<name>A0A1D2A435_AUXPR</name>
<organism evidence="12">
    <name type="scientific">Auxenochlorella protothecoides</name>
    <name type="common">Green microalga</name>
    <name type="synonym">Chlorella protothecoides</name>
    <dbReference type="NCBI Taxonomy" id="3075"/>
    <lineage>
        <taxon>Eukaryota</taxon>
        <taxon>Viridiplantae</taxon>
        <taxon>Chlorophyta</taxon>
        <taxon>core chlorophytes</taxon>
        <taxon>Trebouxiophyceae</taxon>
        <taxon>Chlorellales</taxon>
        <taxon>Chlorellaceae</taxon>
        <taxon>Auxenochlorella</taxon>
    </lineage>
</organism>
<comment type="pathway">
    <text evidence="3">Carbohydrate degradation; glycolysis; pyruvate from D-glyceraldehyde 3-phosphate: step 3/5.</text>
</comment>
<dbReference type="InterPro" id="IPR005995">
    <property type="entry name" value="Pgm_bpd_ind"/>
</dbReference>
<keyword evidence="8" id="KW-0464">Manganese</keyword>
<accession>A0A1D2A435</accession>
<dbReference type="EMBL" id="GDKF01004663">
    <property type="protein sequence ID" value="JAT73959.1"/>
    <property type="molecule type" value="Transcribed_RNA"/>
</dbReference>
<evidence type="ECO:0000256" key="3">
    <source>
        <dbReference type="ARBA" id="ARBA00004798"/>
    </source>
</evidence>
<keyword evidence="9" id="KW-0413">Isomerase</keyword>
<dbReference type="PANTHER" id="PTHR31637">
    <property type="entry name" value="2,3-BISPHOSPHOGLYCERATE-INDEPENDENT PHOSPHOGLYCERATE MUTASE"/>
    <property type="match status" value="1"/>
</dbReference>
<evidence type="ECO:0000256" key="5">
    <source>
        <dbReference type="ARBA" id="ARBA00012026"/>
    </source>
</evidence>
<dbReference type="GO" id="GO:0006007">
    <property type="term" value="P:glucose catabolic process"/>
    <property type="evidence" value="ECO:0007669"/>
    <property type="project" value="InterPro"/>
</dbReference>
<dbReference type="GO" id="GO:0006096">
    <property type="term" value="P:glycolytic process"/>
    <property type="evidence" value="ECO:0007669"/>
    <property type="project" value="UniProtKB-UniPathway"/>
</dbReference>
<comment type="cofactor">
    <cofactor evidence="2">
        <name>Mn(2+)</name>
        <dbReference type="ChEBI" id="CHEBI:29035"/>
    </cofactor>
</comment>
<feature type="domain" description="Metalloenzyme" evidence="10">
    <location>
        <begin position="45"/>
        <end position="570"/>
    </location>
</feature>
<dbReference type="InterPro" id="IPR036646">
    <property type="entry name" value="PGAM_B_sf"/>
</dbReference>
<gene>
    <name evidence="12" type="ORF">g.3500</name>
</gene>
<dbReference type="PANTHER" id="PTHR31637:SF0">
    <property type="entry name" value="2,3-BISPHOSPHOGLYCERATE-INDEPENDENT PHOSPHOGLYCERATE MUTASE"/>
    <property type="match status" value="1"/>
</dbReference>
<evidence type="ECO:0000313" key="12">
    <source>
        <dbReference type="EMBL" id="JAT73959.1"/>
    </source>
</evidence>
<evidence type="ECO:0000256" key="4">
    <source>
        <dbReference type="ARBA" id="ARBA00008819"/>
    </source>
</evidence>
<dbReference type="CDD" id="cd16010">
    <property type="entry name" value="iPGM"/>
    <property type="match status" value="1"/>
</dbReference>
<evidence type="ECO:0000256" key="9">
    <source>
        <dbReference type="ARBA" id="ARBA00023235"/>
    </source>
</evidence>
<dbReference type="Gene3D" id="3.40.1450.10">
    <property type="entry name" value="BPG-independent phosphoglycerate mutase, domain B"/>
    <property type="match status" value="1"/>
</dbReference>
<dbReference type="Pfam" id="PF01676">
    <property type="entry name" value="Metalloenzyme"/>
    <property type="match status" value="1"/>
</dbReference>
<dbReference type="UniPathway" id="UPA00109">
    <property type="reaction ID" value="UER00186"/>
</dbReference>
<keyword evidence="6" id="KW-0479">Metal-binding</keyword>
<dbReference type="SUPFAM" id="SSF53649">
    <property type="entry name" value="Alkaline phosphatase-like"/>
    <property type="match status" value="1"/>
</dbReference>
<evidence type="ECO:0000256" key="7">
    <source>
        <dbReference type="ARBA" id="ARBA00023152"/>
    </source>
</evidence>
<sequence>CPYVSTLNNTISTADIYTTDHSLPQVTMVDFTLKPHPTIPKPEGPLLVCIMDGWGVNVEDEYNAVHVAETPTYDAARKVPGRFRSILAHGTAVGLPSDADMGNSEVGHNALGAGQVIDQGASLVDKALASGSIYEGEGWAHISEAFAENTLHLIGLLSDGGVHSRTDQLFALVRGAADRGAKRIRVHVLTDGRDVPDGSSVGFAKELEAVLAEVRGRGVDALIASGGGRMCVTMDRYEADWEIVRRGWAAHVLGEAPHTFPDAVTAITTLRAEGSADPVSDQWLDPFVIVGADGEAVGPVRDGDAVAVFNFRADRVCQISKAFEYEEFAAFDRVRWPRTRFVGLMQYDGDLKLPARFLVPPPAISGVSGEVLARNGLRTFACSETQKYGHVTFFWNGNRSGYFDEALETYVEVPSDRVPFNQLPLMKAREICEAGKEALRSGRYDTVRINFANPDMVGHTGDLAATVEACACVDAAVGELLALTDELGGRWLLTSDHGNADDMVQRHKKTLAPLRDEAGQTVALTSHTLAPVPLAVGGAGLPEGVAFREDQPKAGLANVAATIFNLLGYEAPGHMEPSLLKA</sequence>
<dbReference type="NCBIfam" id="TIGR01307">
    <property type="entry name" value="pgm_bpd_ind"/>
    <property type="match status" value="1"/>
</dbReference>